<dbReference type="Proteomes" id="UP001159363">
    <property type="component" value="Chromosome X"/>
</dbReference>
<dbReference type="EMBL" id="JARBHB010000004">
    <property type="protein sequence ID" value="KAJ8887642.1"/>
    <property type="molecule type" value="Genomic_DNA"/>
</dbReference>
<proteinExistence type="predicted"/>
<gene>
    <name evidence="2" type="ORF">PR048_013860</name>
</gene>
<keyword evidence="3" id="KW-1185">Reference proteome</keyword>
<accession>A0ABQ9HTB6</accession>
<comment type="caution">
    <text evidence="2">The sequence shown here is derived from an EMBL/GenBank/DDBJ whole genome shotgun (WGS) entry which is preliminary data.</text>
</comment>
<dbReference type="InterPro" id="IPR054722">
    <property type="entry name" value="PolX-like_BBD"/>
</dbReference>
<sequence length="177" mass="20294">MQNVHNNGFRLNWSAPQEPWERIHLDLFHFNSVEYFILCEAYSKWVECFVLPIDTKPYRHFVTAWESVSTKDQKLSELTAHLKIEEERVSGKGSHENALFSQRQGKPNQVKCYSCGKPGTAKSWYIDSGGSEHMYAQRNLFSYSGTLDQEKQIMIGHVSTLVDDGIGTVRIEAFDGD</sequence>
<feature type="domain" description="Retrovirus-related Pol polyprotein from transposon TNT 1-94-like beta-barrel" evidence="1">
    <location>
        <begin position="124"/>
        <end position="176"/>
    </location>
</feature>
<name>A0ABQ9HTB6_9NEOP</name>
<evidence type="ECO:0000259" key="1">
    <source>
        <dbReference type="Pfam" id="PF22936"/>
    </source>
</evidence>
<evidence type="ECO:0000313" key="2">
    <source>
        <dbReference type="EMBL" id="KAJ8887642.1"/>
    </source>
</evidence>
<evidence type="ECO:0000313" key="3">
    <source>
        <dbReference type="Proteomes" id="UP001159363"/>
    </source>
</evidence>
<protein>
    <recommendedName>
        <fullName evidence="1">Retrovirus-related Pol polyprotein from transposon TNT 1-94-like beta-barrel domain-containing protein</fullName>
    </recommendedName>
</protein>
<organism evidence="2 3">
    <name type="scientific">Dryococelus australis</name>
    <dbReference type="NCBI Taxonomy" id="614101"/>
    <lineage>
        <taxon>Eukaryota</taxon>
        <taxon>Metazoa</taxon>
        <taxon>Ecdysozoa</taxon>
        <taxon>Arthropoda</taxon>
        <taxon>Hexapoda</taxon>
        <taxon>Insecta</taxon>
        <taxon>Pterygota</taxon>
        <taxon>Neoptera</taxon>
        <taxon>Polyneoptera</taxon>
        <taxon>Phasmatodea</taxon>
        <taxon>Verophasmatodea</taxon>
        <taxon>Anareolatae</taxon>
        <taxon>Phasmatidae</taxon>
        <taxon>Eurycanthinae</taxon>
        <taxon>Dryococelus</taxon>
    </lineage>
</organism>
<reference evidence="2 3" key="1">
    <citation type="submission" date="2023-02" db="EMBL/GenBank/DDBJ databases">
        <title>LHISI_Scaffold_Assembly.</title>
        <authorList>
            <person name="Stuart O.P."/>
            <person name="Cleave R."/>
            <person name="Magrath M.J.L."/>
            <person name="Mikheyev A.S."/>
        </authorList>
    </citation>
    <scope>NUCLEOTIDE SEQUENCE [LARGE SCALE GENOMIC DNA]</scope>
    <source>
        <strain evidence="2">Daus_M_001</strain>
        <tissue evidence="2">Leg muscle</tissue>
    </source>
</reference>
<dbReference type="Pfam" id="PF22936">
    <property type="entry name" value="Pol_BBD"/>
    <property type="match status" value="1"/>
</dbReference>